<evidence type="ECO:0000313" key="2">
    <source>
        <dbReference type="Proteomes" id="UP001396334"/>
    </source>
</evidence>
<name>A0ABR2TGY3_9ROSI</name>
<evidence type="ECO:0000313" key="1">
    <source>
        <dbReference type="EMBL" id="KAK9036444.1"/>
    </source>
</evidence>
<organism evidence="1 2">
    <name type="scientific">Hibiscus sabdariffa</name>
    <name type="common">roselle</name>
    <dbReference type="NCBI Taxonomy" id="183260"/>
    <lineage>
        <taxon>Eukaryota</taxon>
        <taxon>Viridiplantae</taxon>
        <taxon>Streptophyta</taxon>
        <taxon>Embryophyta</taxon>
        <taxon>Tracheophyta</taxon>
        <taxon>Spermatophyta</taxon>
        <taxon>Magnoliopsida</taxon>
        <taxon>eudicotyledons</taxon>
        <taxon>Gunneridae</taxon>
        <taxon>Pentapetalae</taxon>
        <taxon>rosids</taxon>
        <taxon>malvids</taxon>
        <taxon>Malvales</taxon>
        <taxon>Malvaceae</taxon>
        <taxon>Malvoideae</taxon>
        <taxon>Hibiscus</taxon>
    </lineage>
</organism>
<keyword evidence="2" id="KW-1185">Reference proteome</keyword>
<gene>
    <name evidence="1" type="ORF">V6N11_078445</name>
</gene>
<comment type="caution">
    <text evidence="1">The sequence shown here is derived from an EMBL/GenBank/DDBJ whole genome shotgun (WGS) entry which is preliminary data.</text>
</comment>
<dbReference type="EMBL" id="JBBPBN010000006">
    <property type="protein sequence ID" value="KAK9036444.1"/>
    <property type="molecule type" value="Genomic_DNA"/>
</dbReference>
<dbReference type="Proteomes" id="UP001396334">
    <property type="component" value="Unassembled WGS sequence"/>
</dbReference>
<proteinExistence type="predicted"/>
<reference evidence="1 2" key="1">
    <citation type="journal article" date="2024" name="G3 (Bethesda)">
        <title>Genome assembly of Hibiscus sabdariffa L. provides insights into metabolisms of medicinal natural products.</title>
        <authorList>
            <person name="Kim T."/>
        </authorList>
    </citation>
    <scope>NUCLEOTIDE SEQUENCE [LARGE SCALE GENOMIC DNA]</scope>
    <source>
        <strain evidence="1">TK-2024</strain>
        <tissue evidence="1">Old leaves</tissue>
    </source>
</reference>
<sequence length="131" mass="15590">MVQKAELSYLRTRNTTLNRRLIGAWASVRQYANQERDARYKSALRRVTFYRYLTQIKELHIKDLKEVLGFLESELAGKTEIQVRTSRELTVVKRIHRSLRWRGRIRNRGQTNADFNAIQQWCEETDGIVHV</sequence>
<protein>
    <submittedName>
        <fullName evidence="1">Uncharacterized protein</fullName>
    </submittedName>
</protein>
<accession>A0ABR2TGY3</accession>